<organism evidence="6 7">
    <name type="scientific">Nostocoides vanveenii</name>
    <dbReference type="NCBI Taxonomy" id="330835"/>
    <lineage>
        <taxon>Bacteria</taxon>
        <taxon>Bacillati</taxon>
        <taxon>Actinomycetota</taxon>
        <taxon>Actinomycetes</taxon>
        <taxon>Micrococcales</taxon>
        <taxon>Intrasporangiaceae</taxon>
        <taxon>Nostocoides</taxon>
    </lineage>
</organism>
<dbReference type="Pfam" id="PF00296">
    <property type="entry name" value="Bac_luciferase"/>
    <property type="match status" value="1"/>
</dbReference>
<dbReference type="InterPro" id="IPR050172">
    <property type="entry name" value="SsuD_RutA_monooxygenase"/>
</dbReference>
<keyword evidence="3" id="KW-0560">Oxidoreductase</keyword>
<evidence type="ECO:0000313" key="7">
    <source>
        <dbReference type="Proteomes" id="UP001501475"/>
    </source>
</evidence>
<protein>
    <submittedName>
        <fullName evidence="6">LLM class F420-dependent oxidoreductase</fullName>
    </submittedName>
</protein>
<dbReference type="InterPro" id="IPR019952">
    <property type="entry name" value="F420_OxRdatse_Rv1855c_pred"/>
</dbReference>
<dbReference type="Gene3D" id="3.20.20.30">
    <property type="entry name" value="Luciferase-like domain"/>
    <property type="match status" value="1"/>
</dbReference>
<gene>
    <name evidence="6" type="ORF">GCM10009810_26010</name>
</gene>
<dbReference type="RefSeq" id="WP_324385470.1">
    <property type="nucleotide sequence ID" value="NZ_BAAAPN010000057.1"/>
</dbReference>
<dbReference type="InterPro" id="IPR011251">
    <property type="entry name" value="Luciferase-like_dom"/>
</dbReference>
<dbReference type="EMBL" id="BAAAPN010000057">
    <property type="protein sequence ID" value="GAA1765957.1"/>
    <property type="molecule type" value="Genomic_DNA"/>
</dbReference>
<keyword evidence="7" id="KW-1185">Reference proteome</keyword>
<dbReference type="SUPFAM" id="SSF51679">
    <property type="entry name" value="Bacterial luciferase-like"/>
    <property type="match status" value="1"/>
</dbReference>
<keyword evidence="2" id="KW-0288">FMN</keyword>
<evidence type="ECO:0000256" key="3">
    <source>
        <dbReference type="ARBA" id="ARBA00023002"/>
    </source>
</evidence>
<evidence type="ECO:0000256" key="4">
    <source>
        <dbReference type="ARBA" id="ARBA00023033"/>
    </source>
</evidence>
<evidence type="ECO:0000259" key="5">
    <source>
        <dbReference type="Pfam" id="PF00296"/>
    </source>
</evidence>
<comment type="caution">
    <text evidence="6">The sequence shown here is derived from an EMBL/GenBank/DDBJ whole genome shotgun (WGS) entry which is preliminary data.</text>
</comment>
<evidence type="ECO:0000256" key="1">
    <source>
        <dbReference type="ARBA" id="ARBA00022630"/>
    </source>
</evidence>
<sequence length="316" mass="34028">MTRLGYQIPNFTYPGVGSDDLFDAIVRQAVEAESSGFDTVLVMDHFYQLPMLGAPENAMLECYTLLAALAQHTSRVRLSALVTGNTYRNPTLLAKTVTALDVVSKGRAQLGIGAGWYELEHDSLGFEFGTFTDRFERLEEALQIVTGMLRGERPTLAGKWYTAREAINSPAPVAPIPIMIGGAGEKKTLRMAAQYADESNLICAIDDIPRKLAALDEHCARLGRDRREITVTYQTSACIAPSAAQAAQEADDAVARIPELASRRASLILGAPDDVRATYERILAAGVDGVTVNLPANGHIEGRVALLGDTLAPLIA</sequence>
<keyword evidence="1" id="KW-0285">Flavoprotein</keyword>
<name>A0ABP4WYR0_9MICO</name>
<evidence type="ECO:0000256" key="2">
    <source>
        <dbReference type="ARBA" id="ARBA00022643"/>
    </source>
</evidence>
<dbReference type="Proteomes" id="UP001501475">
    <property type="component" value="Unassembled WGS sequence"/>
</dbReference>
<dbReference type="NCBIfam" id="TIGR03560">
    <property type="entry name" value="F420_Rv1855c"/>
    <property type="match status" value="1"/>
</dbReference>
<proteinExistence type="predicted"/>
<keyword evidence="4" id="KW-0503">Monooxygenase</keyword>
<dbReference type="PANTHER" id="PTHR42847:SF8">
    <property type="entry name" value="CONSERVED PROTEIN"/>
    <property type="match status" value="1"/>
</dbReference>
<evidence type="ECO:0000313" key="6">
    <source>
        <dbReference type="EMBL" id="GAA1765957.1"/>
    </source>
</evidence>
<reference evidence="7" key="1">
    <citation type="journal article" date="2019" name="Int. J. Syst. Evol. Microbiol.">
        <title>The Global Catalogue of Microorganisms (GCM) 10K type strain sequencing project: providing services to taxonomists for standard genome sequencing and annotation.</title>
        <authorList>
            <consortium name="The Broad Institute Genomics Platform"/>
            <consortium name="The Broad Institute Genome Sequencing Center for Infectious Disease"/>
            <person name="Wu L."/>
            <person name="Ma J."/>
        </authorList>
    </citation>
    <scope>NUCLEOTIDE SEQUENCE [LARGE SCALE GENOMIC DNA]</scope>
    <source>
        <strain evidence="7">JCM 15591</strain>
    </source>
</reference>
<dbReference type="PANTHER" id="PTHR42847">
    <property type="entry name" value="ALKANESULFONATE MONOOXYGENASE"/>
    <property type="match status" value="1"/>
</dbReference>
<accession>A0ABP4WYR0</accession>
<feature type="domain" description="Luciferase-like" evidence="5">
    <location>
        <begin position="6"/>
        <end position="258"/>
    </location>
</feature>
<dbReference type="InterPro" id="IPR036661">
    <property type="entry name" value="Luciferase-like_sf"/>
</dbReference>